<dbReference type="Pfam" id="PF17919">
    <property type="entry name" value="RT_RNaseH_2"/>
    <property type="match status" value="1"/>
</dbReference>
<keyword evidence="1" id="KW-0645">Protease</keyword>
<sequence length="943" mass="107623">MQLEEEEKEEQELAKDVVNLEEELTHHLSFNALKGSAGTSTMRFTGTIAGKDVQILLDSGSSDNLLQPNLAKFLKLPVEPVSGLQVLVGKGNTLSTKGKISELQVQFLVLIWFLGAAWITTLGPHIANYRSLTIKFYKDKKLVTLVGEKQKPIGIAQFNQLKRLSHTQSIAEIFTLQLCSNFTTQDQWASSLQDMHPEITLLLHTYRGIFAKPMRLPPPRSQDHKILLLHGTAAVKNGTWRFCTDYRASNAIIVKDSFLIPTVEELLDELFGAKAGYHQILVNEEDIYKTTFRTHQGHYEWLVMPFGLTNVPATFQNLMNDIFQGLLRKSVLVFFDDILVYSLSWSAHLHYLQQILADHKLYAKMSKCSFGLEQIDYLGHIVSSHGPVPKTIKQLRGFLGLTGYYRRFIRGYATIANPLKNVLMKDNFKWSNEAFNAFLALKNAITTTPVLSLPEFSKSFVLETDASGSGIGAILSQDRHPIAFFSKKLSTRLAKQLAYTREFCAITEAIAKFRHYLLGHKFIIRTDQKSLKALMDQSLQTSEQQAWLPKFLGYNFTIEYKPEKENLAADALSRSFFMACSQVHNDLIPKIKVALPLDPELQPIITDCSQRKLVHSHYSWLVPSKQAIRDHILSDSSPLGGHSGICTVCQQAKTSTTLPAGLLQPLPNPHQIWEDITMEFIVGLPPSEGFTVIFVIVDRLSKYAHFAPLKFDLNNKKVVEVFLSTVVKLHGFPNSIVSDRTRSSLVVNKCLEMYLRCFTYETPKAWLKFLPWAEYWCNTSYHHNTQMTPFRIVYGRDPPTLLKYQYSSIDPPSIQDMLQQRDVLAQLKLNLLKAQERMKKYVDHKRVHKCWLSYPSLNLEDKVSFKGGSILTSVNEEEGHITKIKRKLQREQSQEENVEDRRCEKVVNIQGQVSPPQRVDVVEKEKRVRHPNTRLREYLWKGN</sequence>
<dbReference type="InterPro" id="IPR036397">
    <property type="entry name" value="RNaseH_sf"/>
</dbReference>
<dbReference type="SUPFAM" id="SSF53098">
    <property type="entry name" value="Ribonuclease H-like"/>
    <property type="match status" value="1"/>
</dbReference>
<dbReference type="CDD" id="cd00303">
    <property type="entry name" value="retropepsin_like"/>
    <property type="match status" value="1"/>
</dbReference>
<dbReference type="InterPro" id="IPR012337">
    <property type="entry name" value="RNaseH-like_sf"/>
</dbReference>
<protein>
    <recommendedName>
        <fullName evidence="18">Retrovirus-related Pol polyprotein from transposon 17.6</fullName>
    </recommendedName>
</protein>
<keyword evidence="12" id="KW-0175">Coiled coil</keyword>
<keyword evidence="3" id="KW-0548">Nucleotidyltransferase</keyword>
<evidence type="ECO:0000256" key="12">
    <source>
        <dbReference type="SAM" id="Coils"/>
    </source>
</evidence>
<evidence type="ECO:0000256" key="13">
    <source>
        <dbReference type="SAM" id="Phobius"/>
    </source>
</evidence>
<evidence type="ECO:0000256" key="4">
    <source>
        <dbReference type="ARBA" id="ARBA00022722"/>
    </source>
</evidence>
<keyword evidence="7" id="KW-0460">Magnesium</keyword>
<reference evidence="16 17" key="1">
    <citation type="journal article" date="2023" name="Life. Sci Alliance">
        <title>Evolutionary insights into 3D genome organization and epigenetic landscape of Vigna mungo.</title>
        <authorList>
            <person name="Junaid A."/>
            <person name="Singh B."/>
            <person name="Bhatia S."/>
        </authorList>
    </citation>
    <scope>NUCLEOTIDE SEQUENCE [LARGE SCALE GENOMIC DNA]</scope>
    <source>
        <strain evidence="16">Urdbean</strain>
    </source>
</reference>
<evidence type="ECO:0000259" key="15">
    <source>
        <dbReference type="Pfam" id="PF17919"/>
    </source>
</evidence>
<dbReference type="GO" id="GO:0003964">
    <property type="term" value="F:RNA-directed DNA polymerase activity"/>
    <property type="evidence" value="ECO:0007669"/>
    <property type="project" value="UniProtKB-KW"/>
</dbReference>
<evidence type="ECO:0008006" key="18">
    <source>
        <dbReference type="Google" id="ProtNLM"/>
    </source>
</evidence>
<evidence type="ECO:0000256" key="6">
    <source>
        <dbReference type="ARBA" id="ARBA00022801"/>
    </source>
</evidence>
<keyword evidence="6" id="KW-0378">Hydrolase</keyword>
<dbReference type="GO" id="GO:0004519">
    <property type="term" value="F:endonuclease activity"/>
    <property type="evidence" value="ECO:0007669"/>
    <property type="project" value="UniProtKB-KW"/>
</dbReference>
<dbReference type="AlphaFoldDB" id="A0AAQ3NT23"/>
<dbReference type="GO" id="GO:0006508">
    <property type="term" value="P:proteolysis"/>
    <property type="evidence" value="ECO:0007669"/>
    <property type="project" value="UniProtKB-KW"/>
</dbReference>
<dbReference type="Gene3D" id="2.40.70.10">
    <property type="entry name" value="Acid Proteases"/>
    <property type="match status" value="1"/>
</dbReference>
<evidence type="ECO:0000256" key="9">
    <source>
        <dbReference type="ARBA" id="ARBA00022908"/>
    </source>
</evidence>
<dbReference type="GO" id="GO:0015074">
    <property type="term" value="P:DNA integration"/>
    <property type="evidence" value="ECO:0007669"/>
    <property type="project" value="UniProtKB-KW"/>
</dbReference>
<name>A0AAQ3NT23_VIGMU</name>
<keyword evidence="13" id="KW-1133">Transmembrane helix</keyword>
<keyword evidence="8" id="KW-0694">RNA-binding</keyword>
<evidence type="ECO:0000256" key="8">
    <source>
        <dbReference type="ARBA" id="ARBA00022884"/>
    </source>
</evidence>
<keyword evidence="9" id="KW-0229">DNA integration</keyword>
<dbReference type="GO" id="GO:0003723">
    <property type="term" value="F:RNA binding"/>
    <property type="evidence" value="ECO:0007669"/>
    <property type="project" value="UniProtKB-KW"/>
</dbReference>
<feature type="coiled-coil region" evidence="12">
    <location>
        <begin position="817"/>
        <end position="844"/>
    </location>
</feature>
<keyword evidence="17" id="KW-1185">Reference proteome</keyword>
<evidence type="ECO:0000313" key="16">
    <source>
        <dbReference type="EMBL" id="WVZ14637.1"/>
    </source>
</evidence>
<dbReference type="EMBL" id="CP144697">
    <property type="protein sequence ID" value="WVZ14637.1"/>
    <property type="molecule type" value="Genomic_DNA"/>
</dbReference>
<dbReference type="Pfam" id="PF00078">
    <property type="entry name" value="RVT_1"/>
    <property type="match status" value="1"/>
</dbReference>
<feature type="domain" description="Reverse transcriptase/retrotransposon-derived protein RNase H-like" evidence="15">
    <location>
        <begin position="430"/>
        <end position="524"/>
    </location>
</feature>
<evidence type="ECO:0000256" key="5">
    <source>
        <dbReference type="ARBA" id="ARBA00022759"/>
    </source>
</evidence>
<evidence type="ECO:0000256" key="7">
    <source>
        <dbReference type="ARBA" id="ARBA00022842"/>
    </source>
</evidence>
<evidence type="ECO:0000256" key="3">
    <source>
        <dbReference type="ARBA" id="ARBA00022695"/>
    </source>
</evidence>
<dbReference type="FunFam" id="3.30.70.270:FF:000020">
    <property type="entry name" value="Transposon Tf2-6 polyprotein-like Protein"/>
    <property type="match status" value="1"/>
</dbReference>
<keyword evidence="5" id="KW-0255">Endonuclease</keyword>
<dbReference type="GO" id="GO:0004190">
    <property type="term" value="F:aspartic-type endopeptidase activity"/>
    <property type="evidence" value="ECO:0007669"/>
    <property type="project" value="InterPro"/>
</dbReference>
<dbReference type="Gene3D" id="3.30.420.10">
    <property type="entry name" value="Ribonuclease H-like superfamily/Ribonuclease H"/>
    <property type="match status" value="2"/>
</dbReference>
<evidence type="ECO:0000313" key="17">
    <source>
        <dbReference type="Proteomes" id="UP001374535"/>
    </source>
</evidence>
<feature type="domain" description="Reverse transcriptase" evidence="14">
    <location>
        <begin position="237"/>
        <end position="381"/>
    </location>
</feature>
<proteinExistence type="predicted"/>
<dbReference type="InterPro" id="IPR041577">
    <property type="entry name" value="RT_RNaseH_2"/>
</dbReference>
<keyword evidence="2" id="KW-0808">Transferase</keyword>
<dbReference type="Pfam" id="PF13650">
    <property type="entry name" value="Asp_protease_2"/>
    <property type="match status" value="1"/>
</dbReference>
<dbReference type="Proteomes" id="UP001374535">
    <property type="component" value="Chromosome 4"/>
</dbReference>
<dbReference type="PANTHER" id="PTHR37984">
    <property type="entry name" value="PROTEIN CBG26694"/>
    <property type="match status" value="1"/>
</dbReference>
<evidence type="ECO:0000256" key="1">
    <source>
        <dbReference type="ARBA" id="ARBA00022670"/>
    </source>
</evidence>
<dbReference type="Gene3D" id="3.10.20.370">
    <property type="match status" value="1"/>
</dbReference>
<evidence type="ECO:0000256" key="11">
    <source>
        <dbReference type="ARBA" id="ARBA00023268"/>
    </source>
</evidence>
<keyword evidence="13" id="KW-0812">Transmembrane</keyword>
<accession>A0AAQ3NT23</accession>
<keyword evidence="11" id="KW-0511">Multifunctional enzyme</keyword>
<dbReference type="InterPro" id="IPR021109">
    <property type="entry name" value="Peptidase_aspartic_dom_sf"/>
</dbReference>
<keyword evidence="13" id="KW-0472">Membrane</keyword>
<evidence type="ECO:0000256" key="2">
    <source>
        <dbReference type="ARBA" id="ARBA00022679"/>
    </source>
</evidence>
<dbReference type="SUPFAM" id="SSF56672">
    <property type="entry name" value="DNA/RNA polymerases"/>
    <property type="match status" value="1"/>
</dbReference>
<dbReference type="InterPro" id="IPR043128">
    <property type="entry name" value="Rev_trsase/Diguanyl_cyclase"/>
</dbReference>
<dbReference type="InterPro" id="IPR001969">
    <property type="entry name" value="Aspartic_peptidase_AS"/>
</dbReference>
<organism evidence="16 17">
    <name type="scientific">Vigna mungo</name>
    <name type="common">Black gram</name>
    <name type="synonym">Phaseolus mungo</name>
    <dbReference type="NCBI Taxonomy" id="3915"/>
    <lineage>
        <taxon>Eukaryota</taxon>
        <taxon>Viridiplantae</taxon>
        <taxon>Streptophyta</taxon>
        <taxon>Embryophyta</taxon>
        <taxon>Tracheophyta</taxon>
        <taxon>Spermatophyta</taxon>
        <taxon>Magnoliopsida</taxon>
        <taxon>eudicotyledons</taxon>
        <taxon>Gunneridae</taxon>
        <taxon>Pentapetalae</taxon>
        <taxon>rosids</taxon>
        <taxon>fabids</taxon>
        <taxon>Fabales</taxon>
        <taxon>Fabaceae</taxon>
        <taxon>Papilionoideae</taxon>
        <taxon>50 kb inversion clade</taxon>
        <taxon>NPAAA clade</taxon>
        <taxon>indigoferoid/millettioid clade</taxon>
        <taxon>Phaseoleae</taxon>
        <taxon>Vigna</taxon>
    </lineage>
</organism>
<dbReference type="Gene3D" id="3.10.10.10">
    <property type="entry name" value="HIV Type 1 Reverse Transcriptase, subunit A, domain 1"/>
    <property type="match status" value="1"/>
</dbReference>
<dbReference type="PROSITE" id="PS00141">
    <property type="entry name" value="ASP_PROTEASE"/>
    <property type="match status" value="1"/>
</dbReference>
<feature type="coiled-coil region" evidence="12">
    <location>
        <begin position="874"/>
        <end position="901"/>
    </location>
</feature>
<dbReference type="CDD" id="cd09274">
    <property type="entry name" value="RNase_HI_RT_Ty3"/>
    <property type="match status" value="1"/>
</dbReference>
<keyword evidence="4" id="KW-0540">Nuclease</keyword>
<dbReference type="InterPro" id="IPR043502">
    <property type="entry name" value="DNA/RNA_pol_sf"/>
</dbReference>
<evidence type="ECO:0000259" key="14">
    <source>
        <dbReference type="Pfam" id="PF00078"/>
    </source>
</evidence>
<feature type="transmembrane region" description="Helical" evidence="13">
    <location>
        <begin position="107"/>
        <end position="127"/>
    </location>
</feature>
<dbReference type="PANTHER" id="PTHR37984:SF5">
    <property type="entry name" value="PROTEIN NYNRIN-LIKE"/>
    <property type="match status" value="1"/>
</dbReference>
<dbReference type="CDD" id="cd01647">
    <property type="entry name" value="RT_LTR"/>
    <property type="match status" value="1"/>
</dbReference>
<keyword evidence="10" id="KW-0695">RNA-directed DNA polymerase</keyword>
<dbReference type="FunFam" id="3.10.10.10:FF:000007">
    <property type="entry name" value="Retrovirus-related Pol polyprotein from transposon 17.6-like Protein"/>
    <property type="match status" value="1"/>
</dbReference>
<evidence type="ECO:0000256" key="10">
    <source>
        <dbReference type="ARBA" id="ARBA00022918"/>
    </source>
</evidence>
<dbReference type="Gene3D" id="3.30.70.270">
    <property type="match status" value="2"/>
</dbReference>
<dbReference type="InterPro" id="IPR000477">
    <property type="entry name" value="RT_dom"/>
</dbReference>
<dbReference type="InterPro" id="IPR050951">
    <property type="entry name" value="Retrovirus_Pol_polyprotein"/>
</dbReference>
<gene>
    <name evidence="16" type="ORF">V8G54_012203</name>
</gene>